<gene>
    <name evidence="3" type="ORF">TTHERM_01101620</name>
</gene>
<dbReference type="AlphaFoldDB" id="Q23RP9"/>
<evidence type="ECO:0000313" key="4">
    <source>
        <dbReference type="Proteomes" id="UP000009168"/>
    </source>
</evidence>
<proteinExistence type="predicted"/>
<dbReference type="GO" id="GO:0006508">
    <property type="term" value="P:proteolysis"/>
    <property type="evidence" value="ECO:0007669"/>
    <property type="project" value="UniProtKB-KW"/>
</dbReference>
<dbReference type="KEGG" id="tet:TTHERM_01101620"/>
<feature type="chain" id="PRO_5004201833" evidence="2">
    <location>
        <begin position="20"/>
        <end position="423"/>
    </location>
</feature>
<dbReference type="GeneID" id="7824951"/>
<keyword evidence="4" id="KW-1185">Reference proteome</keyword>
<keyword evidence="2" id="KW-0732">Signal</keyword>
<dbReference type="InterPro" id="IPR021109">
    <property type="entry name" value="Peptidase_aspartic_dom_sf"/>
</dbReference>
<keyword evidence="3" id="KW-0378">Hydrolase</keyword>
<keyword evidence="1" id="KW-0812">Transmembrane</keyword>
<keyword evidence="1" id="KW-0472">Membrane</keyword>
<dbReference type="Gene3D" id="2.40.70.10">
    <property type="entry name" value="Acid Proteases"/>
    <property type="match status" value="1"/>
</dbReference>
<evidence type="ECO:0000313" key="3">
    <source>
        <dbReference type="EMBL" id="EAR99188.1"/>
    </source>
</evidence>
<feature type="signal peptide" evidence="2">
    <location>
        <begin position="1"/>
        <end position="19"/>
    </location>
</feature>
<dbReference type="SUPFAM" id="SSF50630">
    <property type="entry name" value="Acid proteases"/>
    <property type="match status" value="1"/>
</dbReference>
<feature type="transmembrane region" description="Helical" evidence="1">
    <location>
        <begin position="374"/>
        <end position="394"/>
    </location>
</feature>
<sequence length="423" mass="49102">MLLNLFTIIGALILQRVLSEETIDARQDLFQLQTTISFNLGSPSVPQKLRVYLGTKSYSQLGQFIIDQSYTENNQIYADQIKYYKITLYDMKKSTTAQIQETFEKEDQVYDQKIQGVFVNDMLSYNKIQSKYKFACATYGQSQYFYYNGVIIFNRLDENIFDQMYQSKSIRTSDYILSGSKSQILIDNFPFIQNNIHITFDLDKTNEYYNNPSNPLVSNSDTFQIMSYGIYLNHEDVTDKLKNKKVTLDQITNHSSDIDETIYLPNDLFQIMQNQYNLPDSSYFQGCAQCQCQEAANLPEITLITEQYKIIIKPSQYIKSDQYDCLIYLSAADSFVISSSLLLHTESKIMYQKQSNSIKIINGQLINHLNIDCIMAIFSTFTGIITASLSYIILIQLLNLKLYKQEEEKQRQQLTIIKLKNMI</sequence>
<accession>Q23RP9</accession>
<reference evidence="4" key="1">
    <citation type="journal article" date="2006" name="PLoS Biol.">
        <title>Macronuclear genome sequence of the ciliate Tetrahymena thermophila, a model eukaryote.</title>
        <authorList>
            <person name="Eisen J.A."/>
            <person name="Coyne R.S."/>
            <person name="Wu M."/>
            <person name="Wu D."/>
            <person name="Thiagarajan M."/>
            <person name="Wortman J.R."/>
            <person name="Badger J.H."/>
            <person name="Ren Q."/>
            <person name="Amedeo P."/>
            <person name="Jones K.M."/>
            <person name="Tallon L.J."/>
            <person name="Delcher A.L."/>
            <person name="Salzberg S.L."/>
            <person name="Silva J.C."/>
            <person name="Haas B.J."/>
            <person name="Majoros W.H."/>
            <person name="Farzad M."/>
            <person name="Carlton J.M."/>
            <person name="Smith R.K. Jr."/>
            <person name="Garg J."/>
            <person name="Pearlman R.E."/>
            <person name="Karrer K.M."/>
            <person name="Sun L."/>
            <person name="Manning G."/>
            <person name="Elde N.C."/>
            <person name="Turkewitz A.P."/>
            <person name="Asai D.J."/>
            <person name="Wilkes D.E."/>
            <person name="Wang Y."/>
            <person name="Cai H."/>
            <person name="Collins K."/>
            <person name="Stewart B.A."/>
            <person name="Lee S.R."/>
            <person name="Wilamowska K."/>
            <person name="Weinberg Z."/>
            <person name="Ruzzo W.L."/>
            <person name="Wloga D."/>
            <person name="Gaertig J."/>
            <person name="Frankel J."/>
            <person name="Tsao C.-C."/>
            <person name="Gorovsky M.A."/>
            <person name="Keeling P.J."/>
            <person name="Waller R.F."/>
            <person name="Patron N.J."/>
            <person name="Cherry J.M."/>
            <person name="Stover N.A."/>
            <person name="Krieger C.J."/>
            <person name="del Toro C."/>
            <person name="Ryder H.F."/>
            <person name="Williamson S.C."/>
            <person name="Barbeau R.A."/>
            <person name="Hamilton E.P."/>
            <person name="Orias E."/>
        </authorList>
    </citation>
    <scope>NUCLEOTIDE SEQUENCE [LARGE SCALE GENOMIC DNA]</scope>
    <source>
        <strain evidence="4">SB210</strain>
    </source>
</reference>
<evidence type="ECO:0000256" key="1">
    <source>
        <dbReference type="SAM" id="Phobius"/>
    </source>
</evidence>
<dbReference type="HOGENOM" id="CLU_054678_0_0_1"/>
<dbReference type="EMBL" id="GG662643">
    <property type="protein sequence ID" value="EAR99188.1"/>
    <property type="molecule type" value="Genomic_DNA"/>
</dbReference>
<name>Q23RP9_TETTS</name>
<dbReference type="RefSeq" id="XP_001019433.1">
    <property type="nucleotide sequence ID" value="XM_001019433.1"/>
</dbReference>
<keyword evidence="3" id="KW-0645">Protease</keyword>
<evidence type="ECO:0000256" key="2">
    <source>
        <dbReference type="SAM" id="SignalP"/>
    </source>
</evidence>
<dbReference type="GO" id="GO:0008233">
    <property type="term" value="F:peptidase activity"/>
    <property type="evidence" value="ECO:0007669"/>
    <property type="project" value="UniProtKB-KW"/>
</dbReference>
<keyword evidence="1" id="KW-1133">Transmembrane helix</keyword>
<organism evidence="3 4">
    <name type="scientific">Tetrahymena thermophila (strain SB210)</name>
    <dbReference type="NCBI Taxonomy" id="312017"/>
    <lineage>
        <taxon>Eukaryota</taxon>
        <taxon>Sar</taxon>
        <taxon>Alveolata</taxon>
        <taxon>Ciliophora</taxon>
        <taxon>Intramacronucleata</taxon>
        <taxon>Oligohymenophorea</taxon>
        <taxon>Hymenostomatida</taxon>
        <taxon>Tetrahymenina</taxon>
        <taxon>Tetrahymenidae</taxon>
        <taxon>Tetrahymena</taxon>
    </lineage>
</organism>
<protein>
    <submittedName>
        <fullName evidence="3">Eukaryotic aspartyl protease family protein</fullName>
    </submittedName>
</protein>
<dbReference type="Proteomes" id="UP000009168">
    <property type="component" value="Unassembled WGS sequence"/>
</dbReference>
<dbReference type="InParanoid" id="Q23RP9"/>